<dbReference type="InterPro" id="IPR023214">
    <property type="entry name" value="HAD_sf"/>
</dbReference>
<dbReference type="PANTHER" id="PTHR43434:SF1">
    <property type="entry name" value="PHOSPHOGLYCOLATE PHOSPHATASE"/>
    <property type="match status" value="1"/>
</dbReference>
<dbReference type="GO" id="GO:0008967">
    <property type="term" value="F:phosphoglycolate phosphatase activity"/>
    <property type="evidence" value="ECO:0007669"/>
    <property type="project" value="TreeGrafter"/>
</dbReference>
<keyword evidence="1" id="KW-0378">Hydrolase</keyword>
<dbReference type="SFLD" id="SFLDG01129">
    <property type="entry name" value="C1.5:_HAD__Beta-PGM__Phosphata"/>
    <property type="match status" value="1"/>
</dbReference>
<dbReference type="PANTHER" id="PTHR43434">
    <property type="entry name" value="PHOSPHOGLYCOLATE PHOSPHATASE"/>
    <property type="match status" value="1"/>
</dbReference>
<dbReference type="InterPro" id="IPR050155">
    <property type="entry name" value="HAD-like_hydrolase_sf"/>
</dbReference>
<reference evidence="1" key="1">
    <citation type="journal article" date="2021" name="PeerJ">
        <title>Extensive microbial diversity within the chicken gut microbiome revealed by metagenomics and culture.</title>
        <authorList>
            <person name="Gilroy R."/>
            <person name="Ravi A."/>
            <person name="Getino M."/>
            <person name="Pursley I."/>
            <person name="Horton D.L."/>
            <person name="Alikhan N.F."/>
            <person name="Baker D."/>
            <person name="Gharbi K."/>
            <person name="Hall N."/>
            <person name="Watson M."/>
            <person name="Adriaenssens E.M."/>
            <person name="Foster-Nyarko E."/>
            <person name="Jarju S."/>
            <person name="Secka A."/>
            <person name="Antonio M."/>
            <person name="Oren A."/>
            <person name="Chaudhuri R.R."/>
            <person name="La Ragione R."/>
            <person name="Hildebrand F."/>
            <person name="Pallen M.J."/>
        </authorList>
    </citation>
    <scope>NUCLEOTIDE SEQUENCE</scope>
    <source>
        <strain evidence="1">12435</strain>
    </source>
</reference>
<organism evidence="1 2">
    <name type="scientific">Candidatus Protoclostridium stercorigallinarum</name>
    <dbReference type="NCBI Taxonomy" id="2838741"/>
    <lineage>
        <taxon>Bacteria</taxon>
        <taxon>Bacillati</taxon>
        <taxon>Bacillota</taxon>
        <taxon>Clostridia</taxon>
        <taxon>Candidatus Protoclostridium</taxon>
    </lineage>
</organism>
<dbReference type="SFLD" id="SFLDS00003">
    <property type="entry name" value="Haloacid_Dehalogenase"/>
    <property type="match status" value="1"/>
</dbReference>
<dbReference type="Gene3D" id="3.40.50.1000">
    <property type="entry name" value="HAD superfamily/HAD-like"/>
    <property type="match status" value="1"/>
</dbReference>
<proteinExistence type="predicted"/>
<name>A0A9D1PZL9_9FIRM</name>
<gene>
    <name evidence="1" type="ORF">H9892_00670</name>
</gene>
<protein>
    <submittedName>
        <fullName evidence="1">HAD family hydrolase</fullName>
    </submittedName>
</protein>
<dbReference type="InterPro" id="IPR036412">
    <property type="entry name" value="HAD-like_sf"/>
</dbReference>
<dbReference type="InterPro" id="IPR041492">
    <property type="entry name" value="HAD_2"/>
</dbReference>
<dbReference type="SUPFAM" id="SSF56784">
    <property type="entry name" value="HAD-like"/>
    <property type="match status" value="1"/>
</dbReference>
<dbReference type="Pfam" id="PF13419">
    <property type="entry name" value="HAD_2"/>
    <property type="match status" value="1"/>
</dbReference>
<dbReference type="InterPro" id="IPR023198">
    <property type="entry name" value="PGP-like_dom2"/>
</dbReference>
<dbReference type="Gene3D" id="1.10.150.240">
    <property type="entry name" value="Putative phosphatase, domain 2"/>
    <property type="match status" value="1"/>
</dbReference>
<dbReference type="Proteomes" id="UP000823990">
    <property type="component" value="Unassembled WGS sequence"/>
</dbReference>
<reference evidence="1" key="2">
    <citation type="submission" date="2021-04" db="EMBL/GenBank/DDBJ databases">
        <authorList>
            <person name="Gilroy R."/>
        </authorList>
    </citation>
    <scope>NUCLEOTIDE SEQUENCE</scope>
    <source>
        <strain evidence="1">12435</strain>
    </source>
</reference>
<dbReference type="GO" id="GO:0005829">
    <property type="term" value="C:cytosol"/>
    <property type="evidence" value="ECO:0007669"/>
    <property type="project" value="TreeGrafter"/>
</dbReference>
<dbReference type="GO" id="GO:0006281">
    <property type="term" value="P:DNA repair"/>
    <property type="evidence" value="ECO:0007669"/>
    <property type="project" value="TreeGrafter"/>
</dbReference>
<sequence>MALKHILFDIDGTLINTRGAFLGALDAALGRKGIKCDDILPYFSLPLADAVRDFGFTKAEYDEWNADYAHRLSEAPLYDGADALIKKLYGGGVHMALVTSRKHDIAHIGLDGTGLLGCFDRIIAADDVPRPKPAPDPLLEYARGASCTVSDMAFVGDSVHDKECAASAGVRFFAPGWATIADELEGDAASFDDILAAAGI</sequence>
<comment type="caution">
    <text evidence="1">The sequence shown here is derived from an EMBL/GenBank/DDBJ whole genome shotgun (WGS) entry which is preliminary data.</text>
</comment>
<evidence type="ECO:0000313" key="2">
    <source>
        <dbReference type="Proteomes" id="UP000823990"/>
    </source>
</evidence>
<dbReference type="InterPro" id="IPR006439">
    <property type="entry name" value="HAD-SF_hydro_IA"/>
</dbReference>
<dbReference type="AlphaFoldDB" id="A0A9D1PZL9"/>
<accession>A0A9D1PZL9</accession>
<evidence type="ECO:0000313" key="1">
    <source>
        <dbReference type="EMBL" id="HIW01845.1"/>
    </source>
</evidence>
<dbReference type="PRINTS" id="PR00413">
    <property type="entry name" value="HADHALOGNASE"/>
</dbReference>
<dbReference type="EMBL" id="DXHS01000010">
    <property type="protein sequence ID" value="HIW01845.1"/>
    <property type="molecule type" value="Genomic_DNA"/>
</dbReference>